<dbReference type="SMART" id="SM01174">
    <property type="entry name" value="DUF4205"/>
    <property type="match status" value="1"/>
</dbReference>
<dbReference type="EMBL" id="GG673921">
    <property type="protein sequence ID" value="EER14739.1"/>
    <property type="molecule type" value="Genomic_DNA"/>
</dbReference>
<evidence type="ECO:0000313" key="5">
    <source>
        <dbReference type="Proteomes" id="UP000007800"/>
    </source>
</evidence>
<keyword evidence="5" id="KW-1185">Reference proteome</keyword>
<name>C5KL66_PERM5</name>
<dbReference type="Pfam" id="PF13898">
    <property type="entry name" value="MINDY-3_4_CD"/>
    <property type="match status" value="1"/>
</dbReference>
<comment type="similarity">
    <text evidence="1">Belongs to the MINDY deubiquitinase family. FAM188 subfamily.</text>
</comment>
<evidence type="ECO:0000256" key="1">
    <source>
        <dbReference type="ARBA" id="ARBA00011074"/>
    </source>
</evidence>
<dbReference type="InParanoid" id="C5KL66"/>
<dbReference type="PANTHER" id="PTHR12473:SF8">
    <property type="entry name" value="UBIQUITIN CARBOXYL-TERMINAL HYDROLASE MINDY-4-RELATED"/>
    <property type="match status" value="1"/>
</dbReference>
<dbReference type="InterPro" id="IPR025257">
    <property type="entry name" value="MINDY-3/4_CD"/>
</dbReference>
<dbReference type="GO" id="GO:0004843">
    <property type="term" value="F:cysteine-type deubiquitinase activity"/>
    <property type="evidence" value="ECO:0007669"/>
    <property type="project" value="UniProtKB-EC"/>
</dbReference>
<sequence length="445" mass="48964">MASRDGREVVFGRRAIRPGSTENTLPRARSAQFGRRAVKGTIESSEAKPVLYSEGLRGYTGRLWRRENATNESDEDNPSLRLYQSGKLRAPTVAMPGKSRLERISDAVAADLRRLVFGGNSHVCPSGWQHGFILADCDVPYCLVQAQGGPCGVLAAVMAYMLKAMREKFPTAPHGGLPHLLGVLKASRGTMPSITKADRRALLVEAIADILWRIAEASPSHTVHLVCDLRSPERPHHGSMNTLTSKADAISALQCATLYEEYTRGTGLISFVYSALLTRGLTSIREDTDDPDGVTMLGAHGYCTQELVNLLLVGRAVSNTFDGQRDLDGLTLRGVDASVSCPIGLLSLYEHFECMQVGDKLKHPTAGIWLVCAESHYSLLYADGPSDDDVVELRYIDQLMADEGEYHITLRRSNRVAPAKGMIEQCIRTRWQHYDISWNGRDPIL</sequence>
<evidence type="ECO:0000259" key="3">
    <source>
        <dbReference type="SMART" id="SM01174"/>
    </source>
</evidence>
<feature type="region of interest" description="Disordered" evidence="2">
    <location>
        <begin position="1"/>
        <end position="27"/>
    </location>
</feature>
<gene>
    <name evidence="4" type="ORF">Pmar_PMAR015266</name>
</gene>
<proteinExistence type="inferred from homology"/>
<dbReference type="PANTHER" id="PTHR12473">
    <property type="entry name" value="UBIQUITIN CARBOXYL-TERMINAL HYDROLASE MINDY-4-RELATED"/>
    <property type="match status" value="1"/>
</dbReference>
<dbReference type="GO" id="GO:1990380">
    <property type="term" value="F:K48-linked deubiquitinase activity"/>
    <property type="evidence" value="ECO:0007669"/>
    <property type="project" value="InterPro"/>
</dbReference>
<organism evidence="5">
    <name type="scientific">Perkinsus marinus (strain ATCC 50983 / TXsc)</name>
    <dbReference type="NCBI Taxonomy" id="423536"/>
    <lineage>
        <taxon>Eukaryota</taxon>
        <taxon>Sar</taxon>
        <taxon>Alveolata</taxon>
        <taxon>Perkinsozoa</taxon>
        <taxon>Perkinsea</taxon>
        <taxon>Perkinsida</taxon>
        <taxon>Perkinsidae</taxon>
        <taxon>Perkinsus</taxon>
    </lineage>
</organism>
<evidence type="ECO:0000313" key="4">
    <source>
        <dbReference type="EMBL" id="EER14739.1"/>
    </source>
</evidence>
<dbReference type="GO" id="GO:0006508">
    <property type="term" value="P:proteolysis"/>
    <property type="evidence" value="ECO:0007669"/>
    <property type="project" value="UniProtKB-KW"/>
</dbReference>
<dbReference type="OrthoDB" id="10263628at2759"/>
<dbReference type="RefSeq" id="XP_002782943.1">
    <property type="nucleotide sequence ID" value="XM_002782897.1"/>
</dbReference>
<dbReference type="InterPro" id="IPR039785">
    <property type="entry name" value="MINY3/4"/>
</dbReference>
<dbReference type="GeneID" id="9045926"/>
<dbReference type="GO" id="GO:0071108">
    <property type="term" value="P:protein K48-linked deubiquitination"/>
    <property type="evidence" value="ECO:0007669"/>
    <property type="project" value="InterPro"/>
</dbReference>
<feature type="domain" description="Deubiquitinating enzyme MINDY-3/4 conserved" evidence="3">
    <location>
        <begin position="113"/>
        <end position="440"/>
    </location>
</feature>
<dbReference type="Proteomes" id="UP000007800">
    <property type="component" value="Unassembled WGS sequence"/>
</dbReference>
<evidence type="ECO:0000256" key="2">
    <source>
        <dbReference type="SAM" id="MobiDB-lite"/>
    </source>
</evidence>
<accession>C5KL66</accession>
<reference evidence="4 5" key="1">
    <citation type="submission" date="2008-07" db="EMBL/GenBank/DDBJ databases">
        <authorList>
            <person name="El-Sayed N."/>
            <person name="Caler E."/>
            <person name="Inman J."/>
            <person name="Amedeo P."/>
            <person name="Hass B."/>
            <person name="Wortman J."/>
        </authorList>
    </citation>
    <scope>NUCLEOTIDE SEQUENCE [LARGE SCALE GENOMIC DNA]</scope>
    <source>
        <strain evidence="5">ATCC 50983 / TXsc</strain>
    </source>
</reference>
<dbReference type="AlphaFoldDB" id="C5KL66"/>
<protein>
    <recommendedName>
        <fullName evidence="3">Deubiquitinating enzyme MINDY-3/4 conserved domain-containing protein</fullName>
    </recommendedName>
</protein>
<feature type="compositionally biased region" description="Basic and acidic residues" evidence="2">
    <location>
        <begin position="1"/>
        <end position="11"/>
    </location>
</feature>